<dbReference type="Proteomes" id="UP000001918">
    <property type="component" value="Chromosome"/>
</dbReference>
<dbReference type="PANTHER" id="PTHR30086">
    <property type="entry name" value="ARGININE EXPORTER PROTEIN ARGO"/>
    <property type="match status" value="1"/>
</dbReference>
<keyword evidence="8" id="KW-1185">Reference proteome</keyword>
<name>D1AEC2_THECD</name>
<dbReference type="GO" id="GO:0005886">
    <property type="term" value="C:plasma membrane"/>
    <property type="evidence" value="ECO:0007669"/>
    <property type="project" value="UniProtKB-SubCell"/>
</dbReference>
<dbReference type="PIRSF" id="PIRSF006324">
    <property type="entry name" value="LeuE"/>
    <property type="match status" value="1"/>
</dbReference>
<evidence type="ECO:0000256" key="5">
    <source>
        <dbReference type="ARBA" id="ARBA00023136"/>
    </source>
</evidence>
<dbReference type="InterPro" id="IPR001123">
    <property type="entry name" value="LeuE-type"/>
</dbReference>
<feature type="transmembrane region" description="Helical" evidence="6">
    <location>
        <begin position="193"/>
        <end position="212"/>
    </location>
</feature>
<evidence type="ECO:0000256" key="4">
    <source>
        <dbReference type="ARBA" id="ARBA00022989"/>
    </source>
</evidence>
<feature type="transmembrane region" description="Helical" evidence="6">
    <location>
        <begin position="120"/>
        <end position="140"/>
    </location>
</feature>
<keyword evidence="2" id="KW-1003">Cell membrane</keyword>
<dbReference type="KEGG" id="tcu:Tcur_0131"/>
<accession>D1AEC2</accession>
<dbReference type="PANTHER" id="PTHR30086:SF20">
    <property type="entry name" value="ARGININE EXPORTER PROTEIN ARGO-RELATED"/>
    <property type="match status" value="1"/>
</dbReference>
<dbReference type="EMBL" id="CP001738">
    <property type="protein sequence ID" value="ACY95738.1"/>
    <property type="molecule type" value="Genomic_DNA"/>
</dbReference>
<gene>
    <name evidence="7" type="ordered locus">Tcur_0131</name>
</gene>
<protein>
    <submittedName>
        <fullName evidence="7">Lysine exporter protein (LYSE/YGGA)</fullName>
    </submittedName>
</protein>
<dbReference type="HOGENOM" id="CLU_079569_3_1_11"/>
<keyword evidence="3 6" id="KW-0812">Transmembrane</keyword>
<sequence>MPSMSTMAVYVIAATLVLIAPGPAVLYVVSQGLRHGSRAAVTAVLGVHIGTLVQVAAAVAGLSWLLVNSATAFMVVKYAGAAYLIYLGVRTLLSRRSPEAGQDLPAPAPKGRRRLLGEGFLINLLNPKLALFFLAFLPQFVDPAKGAPALQITVFGLLFVLLGLCTDGAYALLAGVIGPWLRRNVRLLRGERYAVGGTFIGLGLFAALAPSAQRHA</sequence>
<reference evidence="7 8" key="1">
    <citation type="journal article" date="2011" name="Stand. Genomic Sci.">
        <title>Complete genome sequence of Thermomonospora curvata type strain (B9).</title>
        <authorList>
            <person name="Chertkov O."/>
            <person name="Sikorski J."/>
            <person name="Nolan M."/>
            <person name="Lapidus A."/>
            <person name="Lucas S."/>
            <person name="Del Rio T.G."/>
            <person name="Tice H."/>
            <person name="Cheng J.F."/>
            <person name="Goodwin L."/>
            <person name="Pitluck S."/>
            <person name="Liolios K."/>
            <person name="Ivanova N."/>
            <person name="Mavromatis K."/>
            <person name="Mikhailova N."/>
            <person name="Ovchinnikova G."/>
            <person name="Pati A."/>
            <person name="Chen A."/>
            <person name="Palaniappan K."/>
            <person name="Djao O.D."/>
            <person name="Land M."/>
            <person name="Hauser L."/>
            <person name="Chang Y.J."/>
            <person name="Jeffries C.D."/>
            <person name="Brettin T."/>
            <person name="Han C."/>
            <person name="Detter J.C."/>
            <person name="Rohde M."/>
            <person name="Goker M."/>
            <person name="Woyke T."/>
            <person name="Bristow J."/>
            <person name="Eisen J.A."/>
            <person name="Markowitz V."/>
            <person name="Hugenholtz P."/>
            <person name="Klenk H.P."/>
            <person name="Kyrpides N.C."/>
        </authorList>
    </citation>
    <scope>NUCLEOTIDE SEQUENCE [LARGE SCALE GENOMIC DNA]</scope>
    <source>
        <strain evidence="8">ATCC 19995 / DSM 43183 / JCM 3096 / KCTC 9072 / NBRC 15933 / NCIMB 10081 / Henssen B9</strain>
    </source>
</reference>
<evidence type="ECO:0000256" key="1">
    <source>
        <dbReference type="ARBA" id="ARBA00004651"/>
    </source>
</evidence>
<feature type="transmembrane region" description="Helical" evidence="6">
    <location>
        <begin position="41"/>
        <end position="64"/>
    </location>
</feature>
<evidence type="ECO:0000256" key="3">
    <source>
        <dbReference type="ARBA" id="ARBA00022692"/>
    </source>
</evidence>
<proteinExistence type="predicted"/>
<dbReference type="Pfam" id="PF01810">
    <property type="entry name" value="LysE"/>
    <property type="match status" value="1"/>
</dbReference>
<evidence type="ECO:0000313" key="7">
    <source>
        <dbReference type="EMBL" id="ACY95738.1"/>
    </source>
</evidence>
<feature type="transmembrane region" description="Helical" evidence="6">
    <location>
        <begin position="6"/>
        <end position="29"/>
    </location>
</feature>
<organism evidence="7 8">
    <name type="scientific">Thermomonospora curvata (strain ATCC 19995 / DSM 43183 / JCM 3096 / KCTC 9072 / NBRC 15933 / NCIMB 10081 / Henssen B9)</name>
    <dbReference type="NCBI Taxonomy" id="471852"/>
    <lineage>
        <taxon>Bacteria</taxon>
        <taxon>Bacillati</taxon>
        <taxon>Actinomycetota</taxon>
        <taxon>Actinomycetes</taxon>
        <taxon>Streptosporangiales</taxon>
        <taxon>Thermomonosporaceae</taxon>
        <taxon>Thermomonospora</taxon>
    </lineage>
</organism>
<comment type="subcellular location">
    <subcellularLocation>
        <location evidence="1">Cell membrane</location>
        <topology evidence="1">Multi-pass membrane protein</topology>
    </subcellularLocation>
</comment>
<dbReference type="OrthoDB" id="3175972at2"/>
<feature type="transmembrane region" description="Helical" evidence="6">
    <location>
        <begin position="152"/>
        <end position="181"/>
    </location>
</feature>
<dbReference type="GO" id="GO:0015171">
    <property type="term" value="F:amino acid transmembrane transporter activity"/>
    <property type="evidence" value="ECO:0007669"/>
    <property type="project" value="TreeGrafter"/>
</dbReference>
<evidence type="ECO:0000256" key="2">
    <source>
        <dbReference type="ARBA" id="ARBA00022475"/>
    </source>
</evidence>
<evidence type="ECO:0000313" key="8">
    <source>
        <dbReference type="Proteomes" id="UP000001918"/>
    </source>
</evidence>
<dbReference type="eggNOG" id="COG1280">
    <property type="taxonomic scope" value="Bacteria"/>
</dbReference>
<keyword evidence="4 6" id="KW-1133">Transmembrane helix</keyword>
<evidence type="ECO:0000256" key="6">
    <source>
        <dbReference type="SAM" id="Phobius"/>
    </source>
</evidence>
<dbReference type="AlphaFoldDB" id="D1AEC2"/>
<keyword evidence="5 6" id="KW-0472">Membrane</keyword>